<feature type="region of interest" description="Disordered" evidence="1">
    <location>
        <begin position="682"/>
        <end position="761"/>
    </location>
</feature>
<protein>
    <submittedName>
        <fullName evidence="2">Uncharacterized protein</fullName>
    </submittedName>
</protein>
<evidence type="ECO:0000256" key="1">
    <source>
        <dbReference type="SAM" id="MobiDB-lite"/>
    </source>
</evidence>
<dbReference type="AlphaFoldDB" id="D8LQH3"/>
<dbReference type="EMBL" id="FN648818">
    <property type="protein sequence ID" value="CBN78737.1"/>
    <property type="molecule type" value="Genomic_DNA"/>
</dbReference>
<feature type="region of interest" description="Disordered" evidence="1">
    <location>
        <begin position="488"/>
        <end position="577"/>
    </location>
</feature>
<feature type="compositionally biased region" description="Low complexity" evidence="1">
    <location>
        <begin position="56"/>
        <end position="65"/>
    </location>
</feature>
<dbReference type="OrthoDB" id="10261408at2759"/>
<dbReference type="EMBL" id="FN649729">
    <property type="protein sequence ID" value="CBN78737.1"/>
    <property type="molecule type" value="Genomic_DNA"/>
</dbReference>
<feature type="compositionally biased region" description="Low complexity" evidence="1">
    <location>
        <begin position="533"/>
        <end position="555"/>
    </location>
</feature>
<sequence>MGDTPGGFGEAGGGGGGGGGVQAGFFPKGSMGSTFMRQQDGGSEGRQHASSALGAPLPQQQQLPPRRSLPMTLDGRSKTHLKTFMRTVGSLILLPGAGAIRSAVFGDAGGGDPEQLPDAPTAADPGSAEDVGVKREGRPVAAEEDGGIVDVFAEACRAEAWAAAAVGAQFSGASEEECKDYQSRAMGALSRCLDAPLPEVASVMLLLCLFWMHSMETRKVARYFGFAQQVGLELGSLMPEELRHTIAFVACLVTMTLNLDQVGSFSLQVKDQAVWGVSLRDNSCRPGVDPFVLALTALTVACNEMLHDGAGRGGQGAIGAGGLSPRVAPSKVLTDLLTKAAKALEADARDGNRNPEHVLALLHGLRAFTHAARGEAEDAEASGRLMLAIIDRHAAVLHLPLTFTLAEASRRLLAAAAERSSRPAPEGVHVEALGAAVTKLSFARSTQAVKPGAGGVAAATGGGGGWCAFGDDILAAFAGAGGGGDSGGDVLSEAANDNRDRSRSGSMSPPPRRSVRPLSRAAIASQSWQPTTGGAAMPIPSSSAGGASGRESSASLPRWSGGGAAPAGAPSSSCSSGVHRSVLLGSNAAAAPSDWVDRVRKMPTIASSPRASSPNVVHRMGGNGGGNGGDVRSPSPRQEDNNCTSPRSMGMLHPGPMPSAAPSVGVKYMSEPRDNLALLSTVAAPGGYNNPPRRASYEDRSGAERQQAARQRLAGQPGGGGAADRDGGDDLPPPANPGLATGMSFDPNRDDGTFQFTLGPS</sequence>
<organism evidence="2 3">
    <name type="scientific">Ectocarpus siliculosus</name>
    <name type="common">Brown alga</name>
    <name type="synonym">Conferva siliculosa</name>
    <dbReference type="NCBI Taxonomy" id="2880"/>
    <lineage>
        <taxon>Eukaryota</taxon>
        <taxon>Sar</taxon>
        <taxon>Stramenopiles</taxon>
        <taxon>Ochrophyta</taxon>
        <taxon>PX clade</taxon>
        <taxon>Phaeophyceae</taxon>
        <taxon>Ectocarpales</taxon>
        <taxon>Ectocarpaceae</taxon>
        <taxon>Ectocarpus</taxon>
    </lineage>
</organism>
<dbReference type="InParanoid" id="D8LQH3"/>
<feature type="compositionally biased region" description="Polar residues" evidence="1">
    <location>
        <begin position="31"/>
        <end position="41"/>
    </location>
</feature>
<evidence type="ECO:0000313" key="2">
    <source>
        <dbReference type="EMBL" id="CBN78737.1"/>
    </source>
</evidence>
<feature type="region of interest" description="Disordered" evidence="1">
    <location>
        <begin position="1"/>
        <end position="73"/>
    </location>
</feature>
<evidence type="ECO:0000313" key="3">
    <source>
        <dbReference type="Proteomes" id="UP000002630"/>
    </source>
</evidence>
<feature type="compositionally biased region" description="Polar residues" evidence="1">
    <location>
        <begin position="605"/>
        <end position="615"/>
    </location>
</feature>
<gene>
    <name evidence="2" type="ORF">Esi_0006_0109</name>
</gene>
<name>D8LQH3_ECTSI</name>
<dbReference type="Proteomes" id="UP000002630">
    <property type="component" value="Linkage Group LG04"/>
</dbReference>
<feature type="compositionally biased region" description="Low complexity" evidence="1">
    <location>
        <begin position="705"/>
        <end position="715"/>
    </location>
</feature>
<feature type="region of interest" description="Disordered" evidence="1">
    <location>
        <begin position="105"/>
        <end position="139"/>
    </location>
</feature>
<reference evidence="2 3" key="1">
    <citation type="journal article" date="2010" name="Nature">
        <title>The Ectocarpus genome and the independent evolution of multicellularity in brown algae.</title>
        <authorList>
            <person name="Cock J.M."/>
            <person name="Sterck L."/>
            <person name="Rouze P."/>
            <person name="Scornet D."/>
            <person name="Allen A.E."/>
            <person name="Amoutzias G."/>
            <person name="Anthouard V."/>
            <person name="Artiguenave F."/>
            <person name="Aury J.M."/>
            <person name="Badger J.H."/>
            <person name="Beszteri B."/>
            <person name="Billiau K."/>
            <person name="Bonnet E."/>
            <person name="Bothwell J.H."/>
            <person name="Bowler C."/>
            <person name="Boyen C."/>
            <person name="Brownlee C."/>
            <person name="Carrano C.J."/>
            <person name="Charrier B."/>
            <person name="Cho G.Y."/>
            <person name="Coelho S.M."/>
            <person name="Collen J."/>
            <person name="Corre E."/>
            <person name="Da Silva C."/>
            <person name="Delage L."/>
            <person name="Delaroque N."/>
            <person name="Dittami S.M."/>
            <person name="Doulbeau S."/>
            <person name="Elias M."/>
            <person name="Farnham G."/>
            <person name="Gachon C.M."/>
            <person name="Gschloessl B."/>
            <person name="Heesch S."/>
            <person name="Jabbari K."/>
            <person name="Jubin C."/>
            <person name="Kawai H."/>
            <person name="Kimura K."/>
            <person name="Kloareg B."/>
            <person name="Kupper F.C."/>
            <person name="Lang D."/>
            <person name="Le Bail A."/>
            <person name="Leblanc C."/>
            <person name="Lerouge P."/>
            <person name="Lohr M."/>
            <person name="Lopez P.J."/>
            <person name="Martens C."/>
            <person name="Maumus F."/>
            <person name="Michel G."/>
            <person name="Miranda-Saavedra D."/>
            <person name="Morales J."/>
            <person name="Moreau H."/>
            <person name="Motomura T."/>
            <person name="Nagasato C."/>
            <person name="Napoli C.A."/>
            <person name="Nelson D.R."/>
            <person name="Nyvall-Collen P."/>
            <person name="Peters A.F."/>
            <person name="Pommier C."/>
            <person name="Potin P."/>
            <person name="Poulain J."/>
            <person name="Quesneville H."/>
            <person name="Read B."/>
            <person name="Rensing S.A."/>
            <person name="Ritter A."/>
            <person name="Rousvoal S."/>
            <person name="Samanta M."/>
            <person name="Samson G."/>
            <person name="Schroeder D.C."/>
            <person name="Segurens B."/>
            <person name="Strittmatter M."/>
            <person name="Tonon T."/>
            <person name="Tregear J.W."/>
            <person name="Valentin K."/>
            <person name="von Dassow P."/>
            <person name="Yamagishi T."/>
            <person name="Van de Peer Y."/>
            <person name="Wincker P."/>
        </authorList>
    </citation>
    <scope>NUCLEOTIDE SEQUENCE [LARGE SCALE GENOMIC DNA]</scope>
    <source>
        <strain evidence="3">Ec32 / CCAP1310/4</strain>
    </source>
</reference>
<proteinExistence type="predicted"/>
<accession>D8LQH3</accession>
<feature type="compositionally biased region" description="Low complexity" evidence="1">
    <location>
        <begin position="566"/>
        <end position="576"/>
    </location>
</feature>
<keyword evidence="3" id="KW-1185">Reference proteome</keyword>
<feature type="region of interest" description="Disordered" evidence="1">
    <location>
        <begin position="605"/>
        <end position="665"/>
    </location>
</feature>
<feature type="compositionally biased region" description="Gly residues" evidence="1">
    <location>
        <begin position="1"/>
        <end position="22"/>
    </location>
</feature>